<reference evidence="1 2" key="1">
    <citation type="submission" date="2023-07" db="EMBL/GenBank/DDBJ databases">
        <title>Novel species of Thermanaerothrix with wide hydrolytic capabilities.</title>
        <authorList>
            <person name="Zayulina K.S."/>
            <person name="Podosokorskaya O.A."/>
            <person name="Elcheninov A.G."/>
        </authorList>
    </citation>
    <scope>NUCLEOTIDE SEQUENCE [LARGE SCALE GENOMIC DNA]</scope>
    <source>
        <strain evidence="1 2">4228-RoL</strain>
    </source>
</reference>
<dbReference type="GO" id="GO:0016787">
    <property type="term" value="F:hydrolase activity"/>
    <property type="evidence" value="ECO:0007669"/>
    <property type="project" value="UniProtKB-KW"/>
</dbReference>
<dbReference type="InterPro" id="IPR044668">
    <property type="entry name" value="PuuD-like"/>
</dbReference>
<evidence type="ECO:0000313" key="1">
    <source>
        <dbReference type="EMBL" id="MDT8898800.1"/>
    </source>
</evidence>
<dbReference type="InterPro" id="IPR011697">
    <property type="entry name" value="Peptidase_C26"/>
</dbReference>
<keyword evidence="1" id="KW-0378">Hydrolase</keyword>
<dbReference type="InterPro" id="IPR029062">
    <property type="entry name" value="Class_I_gatase-like"/>
</dbReference>
<sequence length="236" mass="25303">MPKPLIGITLGRKFKDDEGLFAISETYITAVERAGGIGVLLPALRDDEAVHRVFQRLDGLLLTGGADVDPALFGGQPHPSVYGVDACRDATEIALVRMAVENGWPFLGICRGIQVINVALGGTLYTDLPDQLGPQVAHRSEEVGHPVRIDPSSRLASVVNTVELRVNSYHHQGIERLAPGLKAVGWAPDGLIEAVEVPGHPFGLGVQWHPERRLDSPPHLALFEALIQAAQGGYNG</sequence>
<accession>A0ABU3NPM4</accession>
<protein>
    <submittedName>
        <fullName evidence="1">Gamma-glutamyl-gamma-aminobutyrate hydrolase family protein</fullName>
    </submittedName>
</protein>
<dbReference type="Proteomes" id="UP001254165">
    <property type="component" value="Unassembled WGS sequence"/>
</dbReference>
<keyword evidence="2" id="KW-1185">Reference proteome</keyword>
<dbReference type="PANTHER" id="PTHR43235:SF1">
    <property type="entry name" value="GLUTAMINE AMIDOTRANSFERASE PB2B2.05-RELATED"/>
    <property type="match status" value="1"/>
</dbReference>
<dbReference type="Pfam" id="PF07722">
    <property type="entry name" value="Peptidase_C26"/>
    <property type="match status" value="1"/>
</dbReference>
<dbReference type="PROSITE" id="PS51273">
    <property type="entry name" value="GATASE_TYPE_1"/>
    <property type="match status" value="1"/>
</dbReference>
<dbReference type="EMBL" id="JAUHMF010000002">
    <property type="protein sequence ID" value="MDT8898800.1"/>
    <property type="molecule type" value="Genomic_DNA"/>
</dbReference>
<dbReference type="PANTHER" id="PTHR43235">
    <property type="entry name" value="GLUTAMINE AMIDOTRANSFERASE PB2B2.05-RELATED"/>
    <property type="match status" value="1"/>
</dbReference>
<dbReference type="CDD" id="cd01745">
    <property type="entry name" value="GATase1_2"/>
    <property type="match status" value="1"/>
</dbReference>
<dbReference type="SUPFAM" id="SSF52317">
    <property type="entry name" value="Class I glutamine amidotransferase-like"/>
    <property type="match status" value="1"/>
</dbReference>
<proteinExistence type="predicted"/>
<organism evidence="1 2">
    <name type="scientific">Thermanaerothrix solaris</name>
    <dbReference type="NCBI Taxonomy" id="3058434"/>
    <lineage>
        <taxon>Bacteria</taxon>
        <taxon>Bacillati</taxon>
        <taxon>Chloroflexota</taxon>
        <taxon>Anaerolineae</taxon>
        <taxon>Anaerolineales</taxon>
        <taxon>Anaerolineaceae</taxon>
        <taxon>Thermanaerothrix</taxon>
    </lineage>
</organism>
<dbReference type="Gene3D" id="3.40.50.880">
    <property type="match status" value="1"/>
</dbReference>
<gene>
    <name evidence="1" type="ORF">QYE77_11055</name>
</gene>
<comment type="caution">
    <text evidence="1">The sequence shown here is derived from an EMBL/GenBank/DDBJ whole genome shotgun (WGS) entry which is preliminary data.</text>
</comment>
<name>A0ABU3NPM4_9CHLR</name>
<dbReference type="RefSeq" id="WP_315625463.1">
    <property type="nucleotide sequence ID" value="NZ_JAUHMF010000002.1"/>
</dbReference>
<evidence type="ECO:0000313" key="2">
    <source>
        <dbReference type="Proteomes" id="UP001254165"/>
    </source>
</evidence>